<keyword evidence="2 10" id="KW-0813">Transport</keyword>
<comment type="subcellular location">
    <subcellularLocation>
        <location evidence="1 10">Cell outer membrane</location>
        <topology evidence="1 10">Multi-pass membrane protein</topology>
    </subcellularLocation>
</comment>
<evidence type="ECO:0000256" key="3">
    <source>
        <dbReference type="ARBA" id="ARBA00022452"/>
    </source>
</evidence>
<keyword evidence="3 10" id="KW-1134">Transmembrane beta strand</keyword>
<dbReference type="AlphaFoldDB" id="A0A562MCF2"/>
<comment type="similarity">
    <text evidence="10 11">Belongs to the TonB-dependent receptor family.</text>
</comment>
<dbReference type="PANTHER" id="PTHR30069:SF29">
    <property type="entry name" value="HEMOGLOBIN AND HEMOGLOBIN-HAPTOGLOBIN-BINDING PROTEIN 1-RELATED"/>
    <property type="match status" value="1"/>
</dbReference>
<dbReference type="InterPro" id="IPR023997">
    <property type="entry name" value="TonB-dep_OMP_SusC/RagA_CS"/>
</dbReference>
<feature type="domain" description="TonB-dependent receptor-like beta-barrel" evidence="12">
    <location>
        <begin position="418"/>
        <end position="939"/>
    </location>
</feature>
<organism evidence="14 15">
    <name type="scientific">Sphingobacterium siyangense</name>
    <dbReference type="NCBI Taxonomy" id="459529"/>
    <lineage>
        <taxon>Bacteria</taxon>
        <taxon>Pseudomonadati</taxon>
        <taxon>Bacteroidota</taxon>
        <taxon>Sphingobacteriia</taxon>
        <taxon>Sphingobacteriales</taxon>
        <taxon>Sphingobacteriaceae</taxon>
        <taxon>Sphingobacterium</taxon>
    </lineage>
</organism>
<dbReference type="Gene3D" id="2.170.130.10">
    <property type="entry name" value="TonB-dependent receptor, plug domain"/>
    <property type="match status" value="1"/>
</dbReference>
<dbReference type="InterPro" id="IPR023996">
    <property type="entry name" value="TonB-dep_OMP_SusC/RagA"/>
</dbReference>
<evidence type="ECO:0000256" key="5">
    <source>
        <dbReference type="ARBA" id="ARBA00022729"/>
    </source>
</evidence>
<dbReference type="Proteomes" id="UP000315908">
    <property type="component" value="Unassembled WGS sequence"/>
</dbReference>
<dbReference type="PANTHER" id="PTHR30069">
    <property type="entry name" value="TONB-DEPENDENT OUTER MEMBRANE RECEPTOR"/>
    <property type="match status" value="1"/>
</dbReference>
<sequence length="1026" mass="112900">MRKFVLFSVAFGLSFPSESYSFTKKEGTLKSDNLTNVLLSSSAKSAIQNTVQGTVTDGKGPVSEVSVSVVGGNASTKTDAQGHFKITAAVGSKLRFSSVGYVTREVPVTSNLLNVTLVGDQQTLDEVVVTALGIERSKKNLTYSVQKVTGDDLRKSNQGNIVNALQGQVAGAQISSSGGSPGLPSEIILRGSTSLSGDNQPLMIIDGIRVSNASINGSVNRLADFNPDDIEDISILKGAAAAALYGIDAASGAIVITTKKGKAGVMQINAGYKAFVETMGRLPRQQNIYTTGTGGTYSQATTSSWGRKFRSDEAIYDNLERFFQTGVTHDAVFNVNGGADKFNYYMSGNYRNQGSMIPNTDNDKFSYLIKGTAKLLSNLELTASANYIKNNLKEGLVGGSSGGWINSILRYPLAYDILDYQYENGDPHYAYFETGKENEAIISPMWSVMNNPRFNNTERTVINGNLVYKPLNWINLNYRIGQDYFNQSYKYAVKPGTPGENYTGYISQSNGNYKNFTQMLNATFDRKFLEDFRTTLLLGGTEEYYEAKSIAQSGTGFLNPDLVSINNIDPTVLKTTESNPRRRRYALYGDFRLEYRNLLTLGITGRNDWTSTLSEENRQFFSPSYSGSFTYSELFENKNDWYGKLRVSYAKVGKDAPIYATNTNLIQNPGLGGGFIINSTGGNPYLKPERTTEFEIGTELRMLKNRLSVDFAYYNKKSIDQIITARVPLPTGYVIQTFNAGSLRNKGIEVSVSGSPVKKENFEWKSTVNAWKNNSKMLEFPGQITTFPYTNAQLSAGKAASVLGEPVLGIVGTDYKRTEEGYVIVGEDGLPVIESGETYIGNREPEFNIGWINNFRYKSFSLSFLWDFRFGGDILNASRQQMMSSGIAYDIGEWRDKEFVFDGVVEQADGSYVKNAKSVTLDYNYFVNNYAAVGTNFIEKVNWARLRYVTLSYNLPKAFTNRYKLGNVALEFSAQNPLIFTNYSGGDPEVNSAGPNAGGTGASTMGVDYGAIPLPKSYSFGINFTF</sequence>
<evidence type="ECO:0000259" key="12">
    <source>
        <dbReference type="Pfam" id="PF00593"/>
    </source>
</evidence>
<evidence type="ECO:0000256" key="10">
    <source>
        <dbReference type="PROSITE-ProRule" id="PRU01360"/>
    </source>
</evidence>
<dbReference type="Pfam" id="PF00593">
    <property type="entry name" value="TonB_dep_Rec_b-barrel"/>
    <property type="match status" value="1"/>
</dbReference>
<dbReference type="InterPro" id="IPR039426">
    <property type="entry name" value="TonB-dep_rcpt-like"/>
</dbReference>
<dbReference type="OrthoDB" id="9768177at2"/>
<name>A0A562MCF2_9SPHI</name>
<dbReference type="PROSITE" id="PS52016">
    <property type="entry name" value="TONB_DEPENDENT_REC_3"/>
    <property type="match status" value="1"/>
</dbReference>
<dbReference type="InterPro" id="IPR008969">
    <property type="entry name" value="CarboxyPept-like_regulatory"/>
</dbReference>
<keyword evidence="4 10" id="KW-0812">Transmembrane</keyword>
<dbReference type="GO" id="GO:0015344">
    <property type="term" value="F:siderophore uptake transmembrane transporter activity"/>
    <property type="evidence" value="ECO:0007669"/>
    <property type="project" value="TreeGrafter"/>
</dbReference>
<keyword evidence="6 11" id="KW-0798">TonB box</keyword>
<gene>
    <name evidence="14" type="ORF">IQ31_03668</name>
</gene>
<comment type="caution">
    <text evidence="14">The sequence shown here is derived from an EMBL/GenBank/DDBJ whole genome shotgun (WGS) entry which is preliminary data.</text>
</comment>
<dbReference type="Gene3D" id="2.60.40.1120">
    <property type="entry name" value="Carboxypeptidase-like, regulatory domain"/>
    <property type="match status" value="1"/>
</dbReference>
<evidence type="ECO:0000313" key="15">
    <source>
        <dbReference type="Proteomes" id="UP000315908"/>
    </source>
</evidence>
<evidence type="ECO:0000259" key="13">
    <source>
        <dbReference type="Pfam" id="PF07715"/>
    </source>
</evidence>
<dbReference type="InterPro" id="IPR000531">
    <property type="entry name" value="Beta-barrel_TonB"/>
</dbReference>
<evidence type="ECO:0000256" key="8">
    <source>
        <dbReference type="ARBA" id="ARBA00023170"/>
    </source>
</evidence>
<evidence type="ECO:0000256" key="4">
    <source>
        <dbReference type="ARBA" id="ARBA00022692"/>
    </source>
</evidence>
<reference evidence="14 15" key="1">
    <citation type="journal article" date="2015" name="Stand. Genomic Sci.">
        <title>Genomic Encyclopedia of Bacterial and Archaeal Type Strains, Phase III: the genomes of soil and plant-associated and newly described type strains.</title>
        <authorList>
            <person name="Whitman W.B."/>
            <person name="Woyke T."/>
            <person name="Klenk H.P."/>
            <person name="Zhou Y."/>
            <person name="Lilburn T.G."/>
            <person name="Beck B.J."/>
            <person name="De Vos P."/>
            <person name="Vandamme P."/>
            <person name="Eisen J.A."/>
            <person name="Garrity G."/>
            <person name="Hugenholtz P."/>
            <person name="Kyrpides N.C."/>
        </authorList>
    </citation>
    <scope>NUCLEOTIDE SEQUENCE [LARGE SCALE GENOMIC DNA]</scope>
    <source>
        <strain evidence="14 15">CGMCC 1.6855</strain>
    </source>
</reference>
<dbReference type="GO" id="GO:0044718">
    <property type="term" value="P:siderophore transmembrane transport"/>
    <property type="evidence" value="ECO:0007669"/>
    <property type="project" value="TreeGrafter"/>
</dbReference>
<keyword evidence="5" id="KW-0732">Signal</keyword>
<dbReference type="InterPro" id="IPR036942">
    <property type="entry name" value="Beta-barrel_TonB_sf"/>
</dbReference>
<dbReference type="SUPFAM" id="SSF49464">
    <property type="entry name" value="Carboxypeptidase regulatory domain-like"/>
    <property type="match status" value="1"/>
</dbReference>
<dbReference type="Gene3D" id="2.40.170.20">
    <property type="entry name" value="TonB-dependent receptor, beta-barrel domain"/>
    <property type="match status" value="1"/>
</dbReference>
<evidence type="ECO:0000256" key="7">
    <source>
        <dbReference type="ARBA" id="ARBA00023136"/>
    </source>
</evidence>
<proteinExistence type="inferred from homology"/>
<dbReference type="GO" id="GO:0009279">
    <property type="term" value="C:cell outer membrane"/>
    <property type="evidence" value="ECO:0007669"/>
    <property type="project" value="UniProtKB-SubCell"/>
</dbReference>
<accession>A0A562MCF2</accession>
<dbReference type="RefSeq" id="WP_145328992.1">
    <property type="nucleotide sequence ID" value="NZ_VLKR01000021.1"/>
</dbReference>
<dbReference type="Pfam" id="PF13715">
    <property type="entry name" value="CarbopepD_reg_2"/>
    <property type="match status" value="1"/>
</dbReference>
<dbReference type="SUPFAM" id="SSF56935">
    <property type="entry name" value="Porins"/>
    <property type="match status" value="1"/>
</dbReference>
<feature type="domain" description="TonB-dependent receptor plug" evidence="13">
    <location>
        <begin position="138"/>
        <end position="253"/>
    </location>
</feature>
<evidence type="ECO:0000256" key="6">
    <source>
        <dbReference type="ARBA" id="ARBA00023077"/>
    </source>
</evidence>
<dbReference type="NCBIfam" id="TIGR04056">
    <property type="entry name" value="OMP_RagA_SusC"/>
    <property type="match status" value="1"/>
</dbReference>
<dbReference type="NCBIfam" id="TIGR04057">
    <property type="entry name" value="SusC_RagA_signa"/>
    <property type="match status" value="1"/>
</dbReference>
<dbReference type="InterPro" id="IPR012910">
    <property type="entry name" value="Plug_dom"/>
</dbReference>
<evidence type="ECO:0000256" key="1">
    <source>
        <dbReference type="ARBA" id="ARBA00004571"/>
    </source>
</evidence>
<dbReference type="InterPro" id="IPR037066">
    <property type="entry name" value="Plug_dom_sf"/>
</dbReference>
<evidence type="ECO:0000256" key="9">
    <source>
        <dbReference type="ARBA" id="ARBA00023237"/>
    </source>
</evidence>
<keyword evidence="8" id="KW-0675">Receptor</keyword>
<dbReference type="Pfam" id="PF07715">
    <property type="entry name" value="Plug"/>
    <property type="match status" value="1"/>
</dbReference>
<keyword evidence="7 10" id="KW-0472">Membrane</keyword>
<keyword evidence="9 10" id="KW-0998">Cell outer membrane</keyword>
<evidence type="ECO:0000313" key="14">
    <source>
        <dbReference type="EMBL" id="TWI17522.1"/>
    </source>
</evidence>
<evidence type="ECO:0000256" key="11">
    <source>
        <dbReference type="RuleBase" id="RU003357"/>
    </source>
</evidence>
<evidence type="ECO:0000256" key="2">
    <source>
        <dbReference type="ARBA" id="ARBA00022448"/>
    </source>
</evidence>
<protein>
    <submittedName>
        <fullName evidence="14">TonB-linked SusC/RagA family outer membrane protein</fullName>
    </submittedName>
</protein>
<dbReference type="EMBL" id="VLKR01000021">
    <property type="protein sequence ID" value="TWI17522.1"/>
    <property type="molecule type" value="Genomic_DNA"/>
</dbReference>